<dbReference type="FunFam" id="3.40.50.720:FF:000593">
    <property type="entry name" value="Dihydrofolate reductase"/>
    <property type="match status" value="1"/>
</dbReference>
<evidence type="ECO:0000259" key="6">
    <source>
        <dbReference type="Pfam" id="PF02826"/>
    </source>
</evidence>
<dbReference type="Gene3D" id="3.40.50.720">
    <property type="entry name" value="NAD(P)-binding Rossmann-like Domain"/>
    <property type="match status" value="2"/>
</dbReference>
<dbReference type="InterPro" id="IPR006139">
    <property type="entry name" value="D-isomer_2_OHA_DH_cat_dom"/>
</dbReference>
<dbReference type="PANTHER" id="PTHR10996:SF178">
    <property type="entry name" value="2-HYDROXYACID DEHYDROGENASE YGL185C-RELATED"/>
    <property type="match status" value="1"/>
</dbReference>
<comment type="similarity">
    <text evidence="1 4">Belongs to the D-isomer specific 2-hydroxyacid dehydrogenase family.</text>
</comment>
<evidence type="ECO:0000256" key="1">
    <source>
        <dbReference type="ARBA" id="ARBA00005854"/>
    </source>
</evidence>
<dbReference type="Proteomes" id="UP000285744">
    <property type="component" value="Unassembled WGS sequence"/>
</dbReference>
<dbReference type="Pfam" id="PF00389">
    <property type="entry name" value="2-Hacid_dh"/>
    <property type="match status" value="1"/>
</dbReference>
<dbReference type="PANTHER" id="PTHR10996">
    <property type="entry name" value="2-HYDROXYACID DEHYDROGENASE-RELATED"/>
    <property type="match status" value="1"/>
</dbReference>
<evidence type="ECO:0000256" key="4">
    <source>
        <dbReference type="RuleBase" id="RU003719"/>
    </source>
</evidence>
<dbReference type="InterPro" id="IPR029753">
    <property type="entry name" value="D-isomer_DH_CS"/>
</dbReference>
<proteinExistence type="inferred from homology"/>
<evidence type="ECO:0000256" key="3">
    <source>
        <dbReference type="ARBA" id="ARBA00023027"/>
    </source>
</evidence>
<dbReference type="InterPro" id="IPR050223">
    <property type="entry name" value="D-isomer_2-hydroxyacid_DH"/>
</dbReference>
<sequence length="303" mass="32453">MIGVVRYLISHPEVVAERGDLDIALYDGTQPVPENLDDVEFYALPYGIIDPRFCEPIARMPRLQVVQTVTAGYDHVLPYLRPGLTLANGRGVHDAATAELAVALTLAARRRLPDFVRAGDEGRWASGWSTGLADARVLIVGYGSIGAAIERRLAGFEVEVSRVARNARPGVRPISDVAELLPQADVVIVATPLTPETEGLVGKDFLARMADGALLVNVSRGRVVDTGALLAELSDGRLHAALDVTDPEPLPADHPLWSAPNVLISPHVGGLTAAMAPRVRRLLLDQIRRYEAGEPLANVVVGS</sequence>
<feature type="domain" description="D-isomer specific 2-hydroxyacid dehydrogenase NAD-binding" evidence="6">
    <location>
        <begin position="102"/>
        <end position="269"/>
    </location>
</feature>
<gene>
    <name evidence="7" type="ORF">D7I43_06350</name>
</gene>
<dbReference type="GO" id="GO:0005829">
    <property type="term" value="C:cytosol"/>
    <property type="evidence" value="ECO:0007669"/>
    <property type="project" value="TreeGrafter"/>
</dbReference>
<reference evidence="7 8" key="1">
    <citation type="journal article" date="2018" name="Int. J. Syst. Evol. Microbiol.">
        <title>Micromonospora globbae sp. nov., an endophytic actinomycete isolated from roots of Globba winitii C. H. Wright.</title>
        <authorList>
            <person name="Kuncharoen N."/>
            <person name="Pittayakhajonwut P."/>
            <person name="Tanasupawat S."/>
        </authorList>
    </citation>
    <scope>NUCLEOTIDE SEQUENCE [LARGE SCALE GENOMIC DNA]</scope>
    <source>
        <strain evidence="7 8">WPS1-2</strain>
    </source>
</reference>
<name>A0A420F4W4_9ACTN</name>
<dbReference type="GO" id="GO:0016618">
    <property type="term" value="F:hydroxypyruvate reductase [NAD(P)H] activity"/>
    <property type="evidence" value="ECO:0007669"/>
    <property type="project" value="TreeGrafter"/>
</dbReference>
<protein>
    <submittedName>
        <fullName evidence="7">Dihydrofolate reductase</fullName>
    </submittedName>
</protein>
<dbReference type="OrthoDB" id="4324715at2"/>
<dbReference type="SUPFAM" id="SSF52283">
    <property type="entry name" value="Formate/glycerate dehydrogenase catalytic domain-like"/>
    <property type="match status" value="1"/>
</dbReference>
<comment type="caution">
    <text evidence="7">The sequence shown here is derived from an EMBL/GenBank/DDBJ whole genome shotgun (WGS) entry which is preliminary data.</text>
</comment>
<evidence type="ECO:0000313" key="7">
    <source>
        <dbReference type="EMBL" id="RKF27970.1"/>
    </source>
</evidence>
<organism evidence="7 8">
    <name type="scientific">Micromonospora globbae</name>
    <dbReference type="NCBI Taxonomy" id="1894969"/>
    <lineage>
        <taxon>Bacteria</taxon>
        <taxon>Bacillati</taxon>
        <taxon>Actinomycetota</taxon>
        <taxon>Actinomycetes</taxon>
        <taxon>Micromonosporales</taxon>
        <taxon>Micromonosporaceae</taxon>
        <taxon>Micromonospora</taxon>
    </lineage>
</organism>
<dbReference type="PROSITE" id="PS00671">
    <property type="entry name" value="D_2_HYDROXYACID_DH_3"/>
    <property type="match status" value="1"/>
</dbReference>
<dbReference type="GO" id="GO:0051287">
    <property type="term" value="F:NAD binding"/>
    <property type="evidence" value="ECO:0007669"/>
    <property type="project" value="InterPro"/>
</dbReference>
<evidence type="ECO:0000256" key="2">
    <source>
        <dbReference type="ARBA" id="ARBA00023002"/>
    </source>
</evidence>
<keyword evidence="2 4" id="KW-0560">Oxidoreductase</keyword>
<evidence type="ECO:0000259" key="5">
    <source>
        <dbReference type="Pfam" id="PF00389"/>
    </source>
</evidence>
<dbReference type="InterPro" id="IPR006140">
    <property type="entry name" value="D-isomer_DH_NAD-bd"/>
</dbReference>
<dbReference type="InterPro" id="IPR036291">
    <property type="entry name" value="NAD(P)-bd_dom_sf"/>
</dbReference>
<feature type="domain" description="D-isomer specific 2-hydroxyacid dehydrogenase catalytic" evidence="5">
    <location>
        <begin position="56"/>
        <end position="300"/>
    </location>
</feature>
<dbReference type="CDD" id="cd12166">
    <property type="entry name" value="2-Hacid_dh_7"/>
    <property type="match status" value="1"/>
</dbReference>
<dbReference type="GO" id="GO:0030267">
    <property type="term" value="F:glyoxylate reductase (NADPH) activity"/>
    <property type="evidence" value="ECO:0007669"/>
    <property type="project" value="TreeGrafter"/>
</dbReference>
<evidence type="ECO:0000313" key="8">
    <source>
        <dbReference type="Proteomes" id="UP000285744"/>
    </source>
</evidence>
<dbReference type="EMBL" id="RAQQ01000004">
    <property type="protein sequence ID" value="RKF27970.1"/>
    <property type="molecule type" value="Genomic_DNA"/>
</dbReference>
<dbReference type="AlphaFoldDB" id="A0A420F4W4"/>
<dbReference type="SUPFAM" id="SSF51735">
    <property type="entry name" value="NAD(P)-binding Rossmann-fold domains"/>
    <property type="match status" value="1"/>
</dbReference>
<accession>A0A420F4W4</accession>
<dbReference type="Pfam" id="PF02826">
    <property type="entry name" value="2-Hacid_dh_C"/>
    <property type="match status" value="1"/>
</dbReference>
<keyword evidence="3" id="KW-0520">NAD</keyword>